<dbReference type="GO" id="GO:0042127">
    <property type="term" value="P:regulation of cell population proliferation"/>
    <property type="evidence" value="ECO:0007669"/>
    <property type="project" value="TreeGrafter"/>
</dbReference>
<dbReference type="GO" id="GO:0000978">
    <property type="term" value="F:RNA polymerase II cis-regulatory region sequence-specific DNA binding"/>
    <property type="evidence" value="ECO:0007669"/>
    <property type="project" value="TreeGrafter"/>
</dbReference>
<dbReference type="OrthoDB" id="2187714at2759"/>
<keyword evidence="5" id="KW-0175">Coiled coil</keyword>
<dbReference type="PROSITE" id="PS50217">
    <property type="entry name" value="BZIP"/>
    <property type="match status" value="1"/>
</dbReference>
<dbReference type="SUPFAM" id="SSF57959">
    <property type="entry name" value="Leucine zipper domain"/>
    <property type="match status" value="1"/>
</dbReference>
<dbReference type="GO" id="GO:0051726">
    <property type="term" value="P:regulation of cell cycle"/>
    <property type="evidence" value="ECO:0007669"/>
    <property type="project" value="TreeGrafter"/>
</dbReference>
<dbReference type="STRING" id="407821.A0A087T7L6"/>
<comment type="similarity">
    <text evidence="1">Belongs to the bZIP family. Jun subfamily.</text>
</comment>
<dbReference type="PROSITE" id="PS00036">
    <property type="entry name" value="BZIP_BASIC"/>
    <property type="match status" value="1"/>
</dbReference>
<dbReference type="InterPro" id="IPR005643">
    <property type="entry name" value="JNK"/>
</dbReference>
<evidence type="ECO:0000256" key="3">
    <source>
        <dbReference type="ARBA" id="ARBA00023125"/>
    </source>
</evidence>
<evidence type="ECO:0000256" key="2">
    <source>
        <dbReference type="ARBA" id="ARBA00023015"/>
    </source>
</evidence>
<dbReference type="Pfam" id="PF03957">
    <property type="entry name" value="Jun"/>
    <property type="match status" value="1"/>
</dbReference>
<evidence type="ECO:0000256" key="1">
    <source>
        <dbReference type="ARBA" id="ARBA00006882"/>
    </source>
</evidence>
<evidence type="ECO:0000259" key="6">
    <source>
        <dbReference type="PROSITE" id="PS50217"/>
    </source>
</evidence>
<sequence>MEMTFYDDSQFRFGKNDGKSLKRPATLDLDSGAATKKQKVNALLTSPDLNMLKLGSPELERFIIANLANGNLSTPTPSQVLFPKNVTAEQEQYARGFLDALNELHHNQKTSLEQNTDLLTSENNSGTLAKLYPGVVPFYFQPMTTASVIKSSGKSVLQTTAPIIRPPSVDNTSSNSCNSNSLPVPIDIAIKEELQTVPNDFSSPPVSPLCNAPIDMADQERIKLERKRHRNRIAASKCRKRKLEKISQLEQKVKELKGENSKLEAVADSLREQVCNLKQQVMEHVKKGCQIMVAHGL</sequence>
<accession>A0A087T7L6</accession>
<protein>
    <submittedName>
        <fullName evidence="7">Transcription factor AP-1</fullName>
    </submittedName>
</protein>
<name>A0A087T7L6_STEMI</name>
<feature type="non-terminal residue" evidence="7">
    <location>
        <position position="297"/>
    </location>
</feature>
<dbReference type="InterPro" id="IPR004827">
    <property type="entry name" value="bZIP"/>
</dbReference>
<dbReference type="GO" id="GO:0000981">
    <property type="term" value="F:DNA-binding transcription factor activity, RNA polymerase II-specific"/>
    <property type="evidence" value="ECO:0007669"/>
    <property type="project" value="TreeGrafter"/>
</dbReference>
<evidence type="ECO:0000313" key="7">
    <source>
        <dbReference type="EMBL" id="KFM61105.1"/>
    </source>
</evidence>
<organism evidence="7 8">
    <name type="scientific">Stegodyphus mimosarum</name>
    <name type="common">African social velvet spider</name>
    <dbReference type="NCBI Taxonomy" id="407821"/>
    <lineage>
        <taxon>Eukaryota</taxon>
        <taxon>Metazoa</taxon>
        <taxon>Ecdysozoa</taxon>
        <taxon>Arthropoda</taxon>
        <taxon>Chelicerata</taxon>
        <taxon>Arachnida</taxon>
        <taxon>Araneae</taxon>
        <taxon>Araneomorphae</taxon>
        <taxon>Entelegynae</taxon>
        <taxon>Eresoidea</taxon>
        <taxon>Eresidae</taxon>
        <taxon>Stegodyphus</taxon>
    </lineage>
</organism>
<dbReference type="PRINTS" id="PR00043">
    <property type="entry name" value="LEUZIPPRJUN"/>
</dbReference>
<evidence type="ECO:0000256" key="5">
    <source>
        <dbReference type="SAM" id="Coils"/>
    </source>
</evidence>
<dbReference type="InterPro" id="IPR002112">
    <property type="entry name" value="Leuzip_Jun"/>
</dbReference>
<evidence type="ECO:0000256" key="4">
    <source>
        <dbReference type="ARBA" id="ARBA00023163"/>
    </source>
</evidence>
<keyword evidence="2" id="KW-0805">Transcription regulation</keyword>
<dbReference type="CDD" id="cd14696">
    <property type="entry name" value="bZIP_Jun"/>
    <property type="match status" value="1"/>
</dbReference>
<evidence type="ECO:0000313" key="8">
    <source>
        <dbReference type="Proteomes" id="UP000054359"/>
    </source>
</evidence>
<dbReference type="AlphaFoldDB" id="A0A087T7L6"/>
<dbReference type="GO" id="GO:0005667">
    <property type="term" value="C:transcription regulator complex"/>
    <property type="evidence" value="ECO:0007669"/>
    <property type="project" value="TreeGrafter"/>
</dbReference>
<gene>
    <name evidence="7" type="ORF">X975_11252</name>
</gene>
<dbReference type="InterPro" id="IPR046347">
    <property type="entry name" value="bZIP_sf"/>
</dbReference>
<dbReference type="InterPro" id="IPR050946">
    <property type="entry name" value="AP-1_TF_bZIP"/>
</dbReference>
<dbReference type="PANTHER" id="PTHR11462:SF35">
    <property type="entry name" value="TRANSCRIPTION FACTOR JRA"/>
    <property type="match status" value="1"/>
</dbReference>
<keyword evidence="3" id="KW-0238">DNA-binding</keyword>
<dbReference type="OMA" id="QEMYARP"/>
<reference evidence="7 8" key="1">
    <citation type="submission" date="2013-11" db="EMBL/GenBank/DDBJ databases">
        <title>Genome sequencing of Stegodyphus mimosarum.</title>
        <authorList>
            <person name="Bechsgaard J."/>
        </authorList>
    </citation>
    <scope>NUCLEOTIDE SEQUENCE [LARGE SCALE GENOMIC DNA]</scope>
</reference>
<dbReference type="Gene3D" id="1.20.5.170">
    <property type="match status" value="1"/>
</dbReference>
<feature type="coiled-coil region" evidence="5">
    <location>
        <begin position="239"/>
        <end position="273"/>
    </location>
</feature>
<feature type="domain" description="BZIP" evidence="6">
    <location>
        <begin position="221"/>
        <end position="284"/>
    </location>
</feature>
<keyword evidence="8" id="KW-1185">Reference proteome</keyword>
<dbReference type="FunFam" id="1.20.5.170:FF:000012">
    <property type="entry name" value="Putative transcription factor AP-1"/>
    <property type="match status" value="1"/>
</dbReference>
<keyword evidence="4" id="KW-0804">Transcription</keyword>
<dbReference type="EMBL" id="KK113816">
    <property type="protein sequence ID" value="KFM61105.1"/>
    <property type="molecule type" value="Genomic_DNA"/>
</dbReference>
<dbReference type="Pfam" id="PF00170">
    <property type="entry name" value="bZIP_1"/>
    <property type="match status" value="1"/>
</dbReference>
<dbReference type="Proteomes" id="UP000054359">
    <property type="component" value="Unassembled WGS sequence"/>
</dbReference>
<proteinExistence type="inferred from homology"/>
<dbReference type="PANTHER" id="PTHR11462">
    <property type="entry name" value="JUN TRANSCRIPTION FACTOR-RELATED"/>
    <property type="match status" value="1"/>
</dbReference>
<dbReference type="SMART" id="SM00338">
    <property type="entry name" value="BRLZ"/>
    <property type="match status" value="1"/>
</dbReference>